<evidence type="ECO:0000259" key="2">
    <source>
        <dbReference type="Pfam" id="PF13962"/>
    </source>
</evidence>
<keyword evidence="1" id="KW-0472">Membrane</keyword>
<evidence type="ECO:0000256" key="1">
    <source>
        <dbReference type="SAM" id="Phobius"/>
    </source>
</evidence>
<dbReference type="InterPro" id="IPR026961">
    <property type="entry name" value="PGG_dom"/>
</dbReference>
<feature type="transmembrane region" description="Helical" evidence="1">
    <location>
        <begin position="55"/>
        <end position="77"/>
    </location>
</feature>
<gene>
    <name evidence="3" type="ORF">CJ030_MR0G002898</name>
</gene>
<dbReference type="Pfam" id="PF13962">
    <property type="entry name" value="PGG"/>
    <property type="match status" value="1"/>
</dbReference>
<dbReference type="Proteomes" id="UP000516437">
    <property type="component" value="Unassembled WGS sequence"/>
</dbReference>
<feature type="domain" description="PGG" evidence="2">
    <location>
        <begin position="37"/>
        <end position="119"/>
    </location>
</feature>
<feature type="transmembrane region" description="Helical" evidence="1">
    <location>
        <begin position="98"/>
        <end position="120"/>
    </location>
</feature>
<dbReference type="EMBL" id="RXIC02000051">
    <property type="protein sequence ID" value="KAB1201581.1"/>
    <property type="molecule type" value="Genomic_DNA"/>
</dbReference>
<keyword evidence="4" id="KW-1185">Reference proteome</keyword>
<reference evidence="3 4" key="1">
    <citation type="journal article" date="2019" name="Plant Biotechnol. J.">
        <title>The red bayberry genome and genetic basis of sex determination.</title>
        <authorList>
            <person name="Jia H.M."/>
            <person name="Jia H.J."/>
            <person name="Cai Q.L."/>
            <person name="Wang Y."/>
            <person name="Zhao H.B."/>
            <person name="Yang W.F."/>
            <person name="Wang G.Y."/>
            <person name="Li Y.H."/>
            <person name="Zhan D.L."/>
            <person name="Shen Y.T."/>
            <person name="Niu Q.F."/>
            <person name="Chang L."/>
            <person name="Qiu J."/>
            <person name="Zhao L."/>
            <person name="Xie H.B."/>
            <person name="Fu W.Y."/>
            <person name="Jin J."/>
            <person name="Li X.W."/>
            <person name="Jiao Y."/>
            <person name="Zhou C.C."/>
            <person name="Tu T."/>
            <person name="Chai C.Y."/>
            <person name="Gao J.L."/>
            <person name="Fan L.J."/>
            <person name="van de Weg E."/>
            <person name="Wang J.Y."/>
            <person name="Gao Z.S."/>
        </authorList>
    </citation>
    <scope>NUCLEOTIDE SEQUENCE [LARGE SCALE GENOMIC DNA]</scope>
    <source>
        <tissue evidence="3">Leaves</tissue>
    </source>
</reference>
<proteinExistence type="predicted"/>
<protein>
    <recommendedName>
        <fullName evidence="2">PGG domain-containing protein</fullName>
    </recommendedName>
</protein>
<name>A0A6A1UMT7_9ROSI</name>
<keyword evidence="1" id="KW-0812">Transmembrane</keyword>
<evidence type="ECO:0000313" key="4">
    <source>
        <dbReference type="Proteomes" id="UP000516437"/>
    </source>
</evidence>
<feature type="transmembrane region" description="Helical" evidence="1">
    <location>
        <begin position="126"/>
        <end position="146"/>
    </location>
</feature>
<sequence>MDEGGRGVVGESGKPSAGSSYTHYYYDLCSRHYNAWGFVDKDGTHPGSAILRSSATFMAFVILDNISMVFSSSAVLIHPTSAIATYPESRAKFSTVAGLFILVAMITMVLAFVTCSYAVLAPSISLAIGSCVTGSTFIPIFFFIVFKFRAQLILDYDHVKELKHGFELC</sequence>
<dbReference type="AlphaFoldDB" id="A0A6A1UMT7"/>
<comment type="caution">
    <text evidence="3">The sequence shown here is derived from an EMBL/GenBank/DDBJ whole genome shotgun (WGS) entry which is preliminary data.</text>
</comment>
<keyword evidence="1" id="KW-1133">Transmembrane helix</keyword>
<dbReference type="OrthoDB" id="10040922at2759"/>
<evidence type="ECO:0000313" key="3">
    <source>
        <dbReference type="EMBL" id="KAB1201581.1"/>
    </source>
</evidence>
<accession>A0A6A1UMT7</accession>
<organism evidence="3 4">
    <name type="scientific">Morella rubra</name>
    <name type="common">Chinese bayberry</name>
    <dbReference type="NCBI Taxonomy" id="262757"/>
    <lineage>
        <taxon>Eukaryota</taxon>
        <taxon>Viridiplantae</taxon>
        <taxon>Streptophyta</taxon>
        <taxon>Embryophyta</taxon>
        <taxon>Tracheophyta</taxon>
        <taxon>Spermatophyta</taxon>
        <taxon>Magnoliopsida</taxon>
        <taxon>eudicotyledons</taxon>
        <taxon>Gunneridae</taxon>
        <taxon>Pentapetalae</taxon>
        <taxon>rosids</taxon>
        <taxon>fabids</taxon>
        <taxon>Fagales</taxon>
        <taxon>Myricaceae</taxon>
        <taxon>Morella</taxon>
    </lineage>
</organism>